<dbReference type="GO" id="GO:0045065">
    <property type="term" value="P:cytotoxic T cell differentiation"/>
    <property type="evidence" value="ECO:0007669"/>
    <property type="project" value="TreeGrafter"/>
</dbReference>
<dbReference type="SMART" id="SM00409">
    <property type="entry name" value="IG"/>
    <property type="match status" value="1"/>
</dbReference>
<organism evidence="18">
    <name type="scientific">Ginglymostoma cirratum</name>
    <name type="common">Nurse shark</name>
    <name type="synonym">Squalus cirratus</name>
    <dbReference type="NCBI Taxonomy" id="7801"/>
    <lineage>
        <taxon>Eukaryota</taxon>
        <taxon>Metazoa</taxon>
        <taxon>Chordata</taxon>
        <taxon>Craniata</taxon>
        <taxon>Vertebrata</taxon>
        <taxon>Chondrichthyes</taxon>
        <taxon>Elasmobranchii</taxon>
        <taxon>Galeomorphii</taxon>
        <taxon>Galeoidea</taxon>
        <taxon>Orectolobiformes</taxon>
        <taxon>Ginglymostomatidae</taxon>
        <taxon>Ginglymostoma</taxon>
    </lineage>
</organism>
<keyword evidence="7 15" id="KW-1133">Transmembrane helix</keyword>
<evidence type="ECO:0000256" key="2">
    <source>
        <dbReference type="ARBA" id="ARBA00021525"/>
    </source>
</evidence>
<dbReference type="PANTHER" id="PTHR10441:SF2">
    <property type="entry name" value="T-CELL SURFACE GLYCOPROTEIN CD8 ALPHA CHAIN"/>
    <property type="match status" value="1"/>
</dbReference>
<evidence type="ECO:0000256" key="8">
    <source>
        <dbReference type="ARBA" id="ARBA00023130"/>
    </source>
</evidence>
<dbReference type="GO" id="GO:0002456">
    <property type="term" value="P:T cell mediated immunity"/>
    <property type="evidence" value="ECO:0007669"/>
    <property type="project" value="TreeGrafter"/>
</dbReference>
<keyword evidence="9 15" id="KW-0472">Membrane</keyword>
<keyword evidence="13" id="KW-0449">Lipoprotein</keyword>
<keyword evidence="5 16" id="KW-0732">Signal</keyword>
<keyword evidence="3" id="KW-1003">Cell membrane</keyword>
<feature type="domain" description="Ig-like" evidence="17">
    <location>
        <begin position="19"/>
        <end position="102"/>
    </location>
</feature>
<evidence type="ECO:0000256" key="7">
    <source>
        <dbReference type="ARBA" id="ARBA00022989"/>
    </source>
</evidence>
<dbReference type="SUPFAM" id="SSF48726">
    <property type="entry name" value="Immunoglobulin"/>
    <property type="match status" value="1"/>
</dbReference>
<keyword evidence="4 15" id="KW-0812">Transmembrane</keyword>
<evidence type="ECO:0000256" key="14">
    <source>
        <dbReference type="ARBA" id="ARBA00023319"/>
    </source>
</evidence>
<dbReference type="InterPro" id="IPR013106">
    <property type="entry name" value="Ig_V-set"/>
</dbReference>
<evidence type="ECO:0000256" key="6">
    <source>
        <dbReference type="ARBA" id="ARBA00022859"/>
    </source>
</evidence>
<dbReference type="GO" id="GO:0007166">
    <property type="term" value="P:cell surface receptor signaling pathway"/>
    <property type="evidence" value="ECO:0007669"/>
    <property type="project" value="TreeGrafter"/>
</dbReference>
<dbReference type="PROSITE" id="PS50835">
    <property type="entry name" value="IG_LIKE"/>
    <property type="match status" value="1"/>
</dbReference>
<keyword evidence="11" id="KW-1015">Disulfide bond</keyword>
<keyword evidence="6" id="KW-0391">Immunity</keyword>
<evidence type="ECO:0000313" key="18">
    <source>
        <dbReference type="EMBL" id="AGN91183.1"/>
    </source>
</evidence>
<accession>V9NEI4</accession>
<gene>
    <name evidence="18" type="primary">CD8A</name>
</gene>
<evidence type="ECO:0000259" key="17">
    <source>
        <dbReference type="PROSITE" id="PS50835"/>
    </source>
</evidence>
<feature type="transmembrane region" description="Helical" evidence="15">
    <location>
        <begin position="167"/>
        <end position="192"/>
    </location>
</feature>
<evidence type="ECO:0000256" key="16">
    <source>
        <dbReference type="SAM" id="SignalP"/>
    </source>
</evidence>
<dbReference type="InterPro" id="IPR015468">
    <property type="entry name" value="CD8_asu"/>
</dbReference>
<name>V9NEI4_GINCI</name>
<dbReference type="AlphaFoldDB" id="V9NEI4"/>
<evidence type="ECO:0000256" key="9">
    <source>
        <dbReference type="ARBA" id="ARBA00023136"/>
    </source>
</evidence>
<keyword evidence="10" id="KW-0564">Palmitate</keyword>
<dbReference type="InterPro" id="IPR036179">
    <property type="entry name" value="Ig-like_dom_sf"/>
</dbReference>
<dbReference type="Gene3D" id="2.60.40.10">
    <property type="entry name" value="Immunoglobulins"/>
    <property type="match status" value="1"/>
</dbReference>
<sequence length="220" mass="24709">MKILVFLLAIQLTGTVVSPKLKKASVKKGEKFENTCSLDADEGVYWFQQPRNSGPKFLLYVTGTGKPKSASNPERHTAGKSAKKVTLTIKESVEEDEGKYYCFMVKNMVMMFGDITDLDIEGVATTPEPTTIPTTTQKIPITTDSKGSTQCHSTKREKTEDPLSCHFIFWAPLTGAAALLLIALTSVSIAYCRRPRRRRCQHQFRKRPIAEEDRLSNRYL</sequence>
<evidence type="ECO:0000256" key="13">
    <source>
        <dbReference type="ARBA" id="ARBA00023288"/>
    </source>
</evidence>
<dbReference type="EMBL" id="KC707917">
    <property type="protein sequence ID" value="AGN91183.1"/>
    <property type="molecule type" value="mRNA"/>
</dbReference>
<evidence type="ECO:0000256" key="12">
    <source>
        <dbReference type="ARBA" id="ARBA00023180"/>
    </source>
</evidence>
<reference evidence="18" key="1">
    <citation type="journal article" date="2014" name="Nature">
        <title>Elephant shark genome provides unique insights into gnathostome evolution.</title>
        <authorList>
            <consortium name="International Elephant Shark Genome Sequencing Consortium"/>
            <person name="Venkatesh B."/>
            <person name="Lee A.P."/>
            <person name="Ravi V."/>
            <person name="Maurya A.K."/>
            <person name="Lian M.M."/>
            <person name="Swann J.B."/>
            <person name="Ohta Y."/>
            <person name="Flajnik M.F."/>
            <person name="Sutoh Y."/>
            <person name="Kasahara M."/>
            <person name="Hoon S."/>
            <person name="Gangu V."/>
            <person name="Roy S.W."/>
            <person name="Irimia M."/>
            <person name="Korzh V."/>
            <person name="Kondrychyn I."/>
            <person name="Lim Z.W."/>
            <person name="Tay B.H."/>
            <person name="Tohari S."/>
            <person name="Kong K.W."/>
            <person name="Ho S."/>
            <person name="Lorente-Galdos B."/>
            <person name="Quilez J."/>
            <person name="Marques-Bonet T."/>
            <person name="Raney B.J."/>
            <person name="Ingham P.W."/>
            <person name="Tay A."/>
            <person name="Hillier L.W."/>
            <person name="Minx P."/>
            <person name="Boehm T."/>
            <person name="Wilson R.K."/>
            <person name="Brenner S."/>
            <person name="Warren W.C."/>
        </authorList>
    </citation>
    <scope>NUCLEOTIDE SEQUENCE</scope>
    <source>
        <tissue evidence="18">Thymus</tissue>
    </source>
</reference>
<dbReference type="InterPro" id="IPR003599">
    <property type="entry name" value="Ig_sub"/>
</dbReference>
<evidence type="ECO:0000256" key="10">
    <source>
        <dbReference type="ARBA" id="ARBA00023139"/>
    </source>
</evidence>
<evidence type="ECO:0000256" key="3">
    <source>
        <dbReference type="ARBA" id="ARBA00022475"/>
    </source>
</evidence>
<keyword evidence="12" id="KW-0325">Glycoprotein</keyword>
<evidence type="ECO:0000256" key="11">
    <source>
        <dbReference type="ARBA" id="ARBA00023157"/>
    </source>
</evidence>
<dbReference type="PANTHER" id="PTHR10441">
    <property type="entry name" value="CD8 ALPHA CHAIN"/>
    <property type="match status" value="1"/>
</dbReference>
<dbReference type="Pfam" id="PF07686">
    <property type="entry name" value="V-set"/>
    <property type="match status" value="1"/>
</dbReference>
<evidence type="ECO:0000256" key="15">
    <source>
        <dbReference type="SAM" id="Phobius"/>
    </source>
</evidence>
<evidence type="ECO:0000256" key="1">
    <source>
        <dbReference type="ARBA" id="ARBA00004251"/>
    </source>
</evidence>
<feature type="chain" id="PRO_5012384443" description="T-cell surface glycoprotein CD8 alpha chain" evidence="16">
    <location>
        <begin position="16"/>
        <end position="220"/>
    </location>
</feature>
<dbReference type="InterPro" id="IPR013783">
    <property type="entry name" value="Ig-like_fold"/>
</dbReference>
<keyword evidence="14" id="KW-0393">Immunoglobulin domain</keyword>
<protein>
    <recommendedName>
        <fullName evidence="2">T-cell surface glycoprotein CD8 alpha chain</fullName>
    </recommendedName>
</protein>
<proteinExistence type="evidence at transcript level"/>
<dbReference type="InterPro" id="IPR007110">
    <property type="entry name" value="Ig-like_dom"/>
</dbReference>
<keyword evidence="8" id="KW-1064">Adaptive immunity</keyword>
<feature type="signal peptide" evidence="16">
    <location>
        <begin position="1"/>
        <end position="15"/>
    </location>
</feature>
<evidence type="ECO:0000256" key="4">
    <source>
        <dbReference type="ARBA" id="ARBA00022692"/>
    </source>
</evidence>
<evidence type="ECO:0000256" key="5">
    <source>
        <dbReference type="ARBA" id="ARBA00022729"/>
    </source>
</evidence>
<dbReference type="GO" id="GO:0009897">
    <property type="term" value="C:external side of plasma membrane"/>
    <property type="evidence" value="ECO:0007669"/>
    <property type="project" value="TreeGrafter"/>
</dbReference>
<comment type="subcellular location">
    <subcellularLocation>
        <location evidence="1">Cell membrane</location>
        <topology evidence="1">Single-pass type I membrane protein</topology>
    </subcellularLocation>
</comment>